<reference evidence="5 6" key="1">
    <citation type="submission" date="2017-11" db="EMBL/GenBank/DDBJ databases">
        <title>Genomic Encyclopedia of Type Strains, Phase III (KMG-III): the genomes of soil and plant-associated and newly described type strains.</title>
        <authorList>
            <person name="Whitman W."/>
        </authorList>
    </citation>
    <scope>NUCLEOTIDE SEQUENCE [LARGE SCALE GENOMIC DNA]</scope>
    <source>
        <strain evidence="5 6">CGMCC 1.12274</strain>
    </source>
</reference>
<evidence type="ECO:0000256" key="3">
    <source>
        <dbReference type="ARBA" id="ARBA00023163"/>
    </source>
</evidence>
<dbReference type="InterPro" id="IPR028978">
    <property type="entry name" value="Chorismate_lyase_/UTRA_dom_sf"/>
</dbReference>
<name>A0A2N0H366_9SPHN</name>
<dbReference type="InterPro" id="IPR036388">
    <property type="entry name" value="WH-like_DNA-bd_sf"/>
</dbReference>
<evidence type="ECO:0000313" key="6">
    <source>
        <dbReference type="Proteomes" id="UP000232587"/>
    </source>
</evidence>
<dbReference type="GO" id="GO:0003700">
    <property type="term" value="F:DNA-binding transcription factor activity"/>
    <property type="evidence" value="ECO:0007669"/>
    <property type="project" value="InterPro"/>
</dbReference>
<dbReference type="SMART" id="SM00866">
    <property type="entry name" value="UTRA"/>
    <property type="match status" value="1"/>
</dbReference>
<dbReference type="SUPFAM" id="SSF46785">
    <property type="entry name" value="Winged helix' DNA-binding domain"/>
    <property type="match status" value="1"/>
</dbReference>
<dbReference type="Gene3D" id="3.40.1410.10">
    <property type="entry name" value="Chorismate lyase-like"/>
    <property type="match status" value="1"/>
</dbReference>
<keyword evidence="2" id="KW-0238">DNA-binding</keyword>
<dbReference type="PROSITE" id="PS50949">
    <property type="entry name" value="HTH_GNTR"/>
    <property type="match status" value="1"/>
</dbReference>
<evidence type="ECO:0000259" key="4">
    <source>
        <dbReference type="PROSITE" id="PS50949"/>
    </source>
</evidence>
<keyword evidence="6" id="KW-1185">Reference proteome</keyword>
<evidence type="ECO:0000313" key="5">
    <source>
        <dbReference type="EMBL" id="PKB13385.1"/>
    </source>
</evidence>
<evidence type="ECO:0000256" key="1">
    <source>
        <dbReference type="ARBA" id="ARBA00023015"/>
    </source>
</evidence>
<dbReference type="EMBL" id="PHUF01000007">
    <property type="protein sequence ID" value="PKB13385.1"/>
    <property type="molecule type" value="Genomic_DNA"/>
</dbReference>
<organism evidence="5 6">
    <name type="scientific">Novosphingobium kunmingense</name>
    <dbReference type="NCBI Taxonomy" id="1211806"/>
    <lineage>
        <taxon>Bacteria</taxon>
        <taxon>Pseudomonadati</taxon>
        <taxon>Pseudomonadota</taxon>
        <taxon>Alphaproteobacteria</taxon>
        <taxon>Sphingomonadales</taxon>
        <taxon>Sphingomonadaceae</taxon>
        <taxon>Novosphingobium</taxon>
    </lineage>
</organism>
<accession>A0A2N0H366</accession>
<dbReference type="GO" id="GO:0003677">
    <property type="term" value="F:DNA binding"/>
    <property type="evidence" value="ECO:0007669"/>
    <property type="project" value="UniProtKB-KW"/>
</dbReference>
<proteinExistence type="predicted"/>
<dbReference type="Proteomes" id="UP000232587">
    <property type="component" value="Unassembled WGS sequence"/>
</dbReference>
<dbReference type="InterPro" id="IPR000524">
    <property type="entry name" value="Tscrpt_reg_HTH_GntR"/>
</dbReference>
<dbReference type="InterPro" id="IPR050679">
    <property type="entry name" value="Bact_HTH_transcr_reg"/>
</dbReference>
<dbReference type="InterPro" id="IPR011663">
    <property type="entry name" value="UTRA"/>
</dbReference>
<dbReference type="CDD" id="cd07377">
    <property type="entry name" value="WHTH_GntR"/>
    <property type="match status" value="1"/>
</dbReference>
<dbReference type="Gene3D" id="1.10.10.10">
    <property type="entry name" value="Winged helix-like DNA-binding domain superfamily/Winged helix DNA-binding domain"/>
    <property type="match status" value="1"/>
</dbReference>
<dbReference type="PANTHER" id="PTHR44846">
    <property type="entry name" value="MANNOSYL-D-GLYCERATE TRANSPORT/METABOLISM SYSTEM REPRESSOR MNGR-RELATED"/>
    <property type="match status" value="1"/>
</dbReference>
<dbReference type="PRINTS" id="PR00035">
    <property type="entry name" value="HTHGNTR"/>
</dbReference>
<dbReference type="OrthoDB" id="9808698at2"/>
<dbReference type="InterPro" id="IPR036390">
    <property type="entry name" value="WH_DNA-bd_sf"/>
</dbReference>
<dbReference type="SUPFAM" id="SSF64288">
    <property type="entry name" value="Chorismate lyase-like"/>
    <property type="match status" value="1"/>
</dbReference>
<dbReference type="Pfam" id="PF00392">
    <property type="entry name" value="GntR"/>
    <property type="match status" value="1"/>
</dbReference>
<keyword evidence="3" id="KW-0804">Transcription</keyword>
<feature type="domain" description="HTH gntR-type" evidence="4">
    <location>
        <begin position="3"/>
        <end position="71"/>
    </location>
</feature>
<dbReference type="AlphaFoldDB" id="A0A2N0H366"/>
<keyword evidence="1" id="KW-0805">Transcription regulation</keyword>
<protein>
    <submittedName>
        <fullName evidence="5">GntR family transcriptional regulator</fullName>
    </submittedName>
</protein>
<dbReference type="Pfam" id="PF07702">
    <property type="entry name" value="UTRA"/>
    <property type="match status" value="1"/>
</dbReference>
<gene>
    <name evidence="5" type="ORF">B0I00_3184</name>
</gene>
<sequence>MTRPLGDRIRVQFERQILSGDLPPGARLPTEQEIMARFGCSRMTVSKALSALATAGLIERRKRAGTFVARPRVHSMVLEVPDLAPLIAARGQTYAFRLDRSEELAVREGHLAGRPARHLVGVHFADRQGIAVEDRLVSLAAVPDIARADLAREAPGTWLLRHVPWTEADTRITAVGAAPQEASLLGLSPGDPCLCVERRTWRGRDPITFVRQVFRGDSYELVAHFGPGAS</sequence>
<dbReference type="SMART" id="SM00345">
    <property type="entry name" value="HTH_GNTR"/>
    <property type="match status" value="1"/>
</dbReference>
<comment type="caution">
    <text evidence="5">The sequence shown here is derived from an EMBL/GenBank/DDBJ whole genome shotgun (WGS) entry which is preliminary data.</text>
</comment>
<dbReference type="PANTHER" id="PTHR44846:SF16">
    <property type="entry name" value="TRANSCRIPTIONAL REGULATOR PHNF-RELATED"/>
    <property type="match status" value="1"/>
</dbReference>
<evidence type="ECO:0000256" key="2">
    <source>
        <dbReference type="ARBA" id="ARBA00023125"/>
    </source>
</evidence>
<dbReference type="RefSeq" id="WP_100868371.1">
    <property type="nucleotide sequence ID" value="NZ_PHUF01000007.1"/>
</dbReference>